<dbReference type="PANTHER" id="PTHR43409:SF7">
    <property type="entry name" value="BLL1977 PROTEIN"/>
    <property type="match status" value="1"/>
</dbReference>
<evidence type="ECO:0000256" key="3">
    <source>
        <dbReference type="ARBA" id="ARBA00022723"/>
    </source>
</evidence>
<proteinExistence type="predicted"/>
<dbReference type="GO" id="GO:0005829">
    <property type="term" value="C:cytosol"/>
    <property type="evidence" value="ECO:0007669"/>
    <property type="project" value="TreeGrafter"/>
</dbReference>
<feature type="domain" description="Radical SAM core" evidence="7">
    <location>
        <begin position="307"/>
        <end position="526"/>
    </location>
</feature>
<dbReference type="Gene3D" id="3.40.50.280">
    <property type="entry name" value="Cobalamin-binding domain"/>
    <property type="match status" value="1"/>
</dbReference>
<dbReference type="GO" id="GO:0046872">
    <property type="term" value="F:metal ion binding"/>
    <property type="evidence" value="ECO:0007669"/>
    <property type="project" value="UniProtKB-KW"/>
</dbReference>
<dbReference type="STRING" id="383372.Rcas_2450"/>
<feature type="domain" description="B12-binding" evidence="6">
    <location>
        <begin position="130"/>
        <end position="266"/>
    </location>
</feature>
<dbReference type="InterPro" id="IPR051198">
    <property type="entry name" value="BchE-like"/>
</dbReference>
<dbReference type="PROSITE" id="PS51918">
    <property type="entry name" value="RADICAL_SAM"/>
    <property type="match status" value="1"/>
</dbReference>
<dbReference type="OrthoDB" id="9801424at2"/>
<reference evidence="8 9" key="1">
    <citation type="submission" date="2007-08" db="EMBL/GenBank/DDBJ databases">
        <title>Complete sequence of Roseiflexus castenholzii DSM 13941.</title>
        <authorList>
            <consortium name="US DOE Joint Genome Institute"/>
            <person name="Copeland A."/>
            <person name="Lucas S."/>
            <person name="Lapidus A."/>
            <person name="Barry K."/>
            <person name="Glavina del Rio T."/>
            <person name="Dalin E."/>
            <person name="Tice H."/>
            <person name="Pitluck S."/>
            <person name="Thompson L.S."/>
            <person name="Brettin T."/>
            <person name="Bruce D."/>
            <person name="Detter J.C."/>
            <person name="Han C."/>
            <person name="Tapia R."/>
            <person name="Schmutz J."/>
            <person name="Larimer F."/>
            <person name="Land M."/>
            <person name="Hauser L."/>
            <person name="Kyrpides N."/>
            <person name="Mikhailova N."/>
            <person name="Bryant D.A."/>
            <person name="Hanada S."/>
            <person name="Tsukatani Y."/>
            <person name="Richardson P."/>
        </authorList>
    </citation>
    <scope>NUCLEOTIDE SEQUENCE [LARGE SCALE GENOMIC DNA]</scope>
    <source>
        <strain evidence="9">DSM 13941 / HLO8</strain>
    </source>
</reference>
<dbReference type="Gene3D" id="3.80.30.20">
    <property type="entry name" value="tm_1862 like domain"/>
    <property type="match status" value="1"/>
</dbReference>
<dbReference type="PROSITE" id="PS51332">
    <property type="entry name" value="B12_BINDING"/>
    <property type="match status" value="1"/>
</dbReference>
<keyword evidence="9" id="KW-1185">Reference proteome</keyword>
<gene>
    <name evidence="8" type="ordered locus">Rcas_2450</name>
</gene>
<dbReference type="InterPro" id="IPR006638">
    <property type="entry name" value="Elp3/MiaA/NifB-like_rSAM"/>
</dbReference>
<dbReference type="SUPFAM" id="SSF102114">
    <property type="entry name" value="Radical SAM enzymes"/>
    <property type="match status" value="1"/>
</dbReference>
<dbReference type="eggNOG" id="COG1032">
    <property type="taxonomic scope" value="Bacteria"/>
</dbReference>
<dbReference type="InterPro" id="IPR023404">
    <property type="entry name" value="rSAM_horseshoe"/>
</dbReference>
<evidence type="ECO:0000256" key="4">
    <source>
        <dbReference type="ARBA" id="ARBA00023004"/>
    </source>
</evidence>
<dbReference type="GO" id="GO:0031419">
    <property type="term" value="F:cobalamin binding"/>
    <property type="evidence" value="ECO:0007669"/>
    <property type="project" value="InterPro"/>
</dbReference>
<dbReference type="GO" id="GO:0051536">
    <property type="term" value="F:iron-sulfur cluster binding"/>
    <property type="evidence" value="ECO:0007669"/>
    <property type="project" value="UniProtKB-KW"/>
</dbReference>
<organism evidence="8 9">
    <name type="scientific">Roseiflexus castenholzii (strain DSM 13941 / HLO8)</name>
    <dbReference type="NCBI Taxonomy" id="383372"/>
    <lineage>
        <taxon>Bacteria</taxon>
        <taxon>Bacillati</taxon>
        <taxon>Chloroflexota</taxon>
        <taxon>Chloroflexia</taxon>
        <taxon>Chloroflexales</taxon>
        <taxon>Roseiflexineae</taxon>
        <taxon>Roseiflexaceae</taxon>
        <taxon>Roseiflexus</taxon>
    </lineage>
</organism>
<dbReference type="AlphaFoldDB" id="A7NLY2"/>
<keyword evidence="4" id="KW-0408">Iron</keyword>
<evidence type="ECO:0000313" key="8">
    <source>
        <dbReference type="EMBL" id="ABU58530.1"/>
    </source>
</evidence>
<keyword evidence="2" id="KW-0949">S-adenosyl-L-methionine</keyword>
<evidence type="ECO:0000256" key="2">
    <source>
        <dbReference type="ARBA" id="ARBA00022691"/>
    </source>
</evidence>
<dbReference type="Pfam" id="PF04055">
    <property type="entry name" value="Radical_SAM"/>
    <property type="match status" value="1"/>
</dbReference>
<evidence type="ECO:0000256" key="5">
    <source>
        <dbReference type="ARBA" id="ARBA00023014"/>
    </source>
</evidence>
<dbReference type="SMART" id="SM00729">
    <property type="entry name" value="Elp3"/>
    <property type="match status" value="1"/>
</dbReference>
<dbReference type="GO" id="GO:0003824">
    <property type="term" value="F:catalytic activity"/>
    <property type="evidence" value="ECO:0007669"/>
    <property type="project" value="InterPro"/>
</dbReference>
<accession>A7NLY2</accession>
<dbReference type="InterPro" id="IPR007197">
    <property type="entry name" value="rSAM"/>
</dbReference>
<evidence type="ECO:0000313" key="9">
    <source>
        <dbReference type="Proteomes" id="UP000000263"/>
    </source>
</evidence>
<dbReference type="PANTHER" id="PTHR43409">
    <property type="entry name" value="ANAEROBIC MAGNESIUM-PROTOPORPHYRIN IX MONOMETHYL ESTER CYCLASE-RELATED"/>
    <property type="match status" value="1"/>
</dbReference>
<dbReference type="KEGG" id="rca:Rcas_2450"/>
<comment type="cofactor">
    <cofactor evidence="1">
        <name>[4Fe-4S] cluster</name>
        <dbReference type="ChEBI" id="CHEBI:49883"/>
    </cofactor>
</comment>
<keyword evidence="5" id="KW-0411">Iron-sulfur</keyword>
<dbReference type="SFLD" id="SFLDS00029">
    <property type="entry name" value="Radical_SAM"/>
    <property type="match status" value="1"/>
</dbReference>
<evidence type="ECO:0000259" key="7">
    <source>
        <dbReference type="PROSITE" id="PS51918"/>
    </source>
</evidence>
<dbReference type="InterPro" id="IPR006158">
    <property type="entry name" value="Cobalamin-bd"/>
</dbReference>
<protein>
    <submittedName>
        <fullName evidence="8">Radical SAM domain protein</fullName>
    </submittedName>
</protein>
<dbReference type="HOGENOM" id="CLU_021572_0_0_0"/>
<dbReference type="Proteomes" id="UP000000263">
    <property type="component" value="Chromosome"/>
</dbReference>
<evidence type="ECO:0000259" key="6">
    <source>
        <dbReference type="PROSITE" id="PS51332"/>
    </source>
</evidence>
<dbReference type="RefSeq" id="WP_012120954.1">
    <property type="nucleotide sequence ID" value="NC_009767.1"/>
</dbReference>
<name>A7NLY2_ROSCS</name>
<dbReference type="EMBL" id="CP000804">
    <property type="protein sequence ID" value="ABU58530.1"/>
    <property type="molecule type" value="Genomic_DNA"/>
</dbReference>
<keyword evidence="3" id="KW-0479">Metal-binding</keyword>
<dbReference type="InterPro" id="IPR058240">
    <property type="entry name" value="rSAM_sf"/>
</dbReference>
<dbReference type="SFLD" id="SFLDG01082">
    <property type="entry name" value="B12-binding_domain_containing"/>
    <property type="match status" value="1"/>
</dbReference>
<evidence type="ECO:0000256" key="1">
    <source>
        <dbReference type="ARBA" id="ARBA00001966"/>
    </source>
</evidence>
<sequence length="590" mass="66031">MHVMLLFPPNWTPAMPHLALPTLTAFLRGHGLRVTQRDLNIEVFETILTRRYIERMLDRLRREYGPHGERRSTRRVAPPRDLVVQALRSGPAIAARVERAKKVLRSPAFFDGPVGRDALMTVVDALQIASLPFFPAALEFGTYRPARTADSTRAILSEVRDPQVNMLIDIFARGVLADIERERPDVVGISIPSMAQMVPGLTIAALIKDRGLPCHVTVGGPHITMLRERLARSPGIFSLIDSAVVFDGEVPLVQLCEALAGSGDVSRVPNLIYRDGNAIRVTARKEPEKIGALPLPDFDGLPLDRYLAPYLTLPLLSARGCYFGKCAFCNVGYGEAENFSLMRSEMLAEQMVALHQRYGAQHIFFADEALTPRTLRELSMIVQRDCIPVLWGGCARFEKTLTADLLQQMYRGGCRMILFGLESASEAIMNRMVKGTKLEHMHRILRESAEAGIWNHTFFFFGFPGETLDDAQQTVNFLYEHREHIHSAALGTFLLERDAPAHRFPESFGITKVIDPPDKDLAIYFDYEVAEGMDAAMAELVESRFLETMPVKAFPQFYINDVYRFLYACHLSHQGAPLPPLLAQQDAVAA</sequence>